<dbReference type="Pfam" id="PF01266">
    <property type="entry name" value="DAO"/>
    <property type="match status" value="1"/>
</dbReference>
<dbReference type="InterPro" id="IPR006076">
    <property type="entry name" value="FAD-dep_OxRdtase"/>
</dbReference>
<dbReference type="PANTHER" id="PTHR43624">
    <property type="entry name" value="ELECTRON TRANSFER FLAVOPROTEIN-QUINONE OXIDOREDUCTASE YDIS-RELATED"/>
    <property type="match status" value="1"/>
</dbReference>
<keyword evidence="2" id="KW-0285">Flavoprotein</keyword>
<dbReference type="AlphaFoldDB" id="T1C194"/>
<dbReference type="InterPro" id="IPR036188">
    <property type="entry name" value="FAD/NAD-bd_sf"/>
</dbReference>
<dbReference type="GO" id="GO:0016491">
    <property type="term" value="F:oxidoreductase activity"/>
    <property type="evidence" value="ECO:0007669"/>
    <property type="project" value="UniProtKB-KW"/>
</dbReference>
<dbReference type="PANTHER" id="PTHR43624:SF2">
    <property type="entry name" value="ELECTRON TRANSFER FLAVOPROTEIN-QUINONE OXIDOREDUCTASE YDIS-RELATED"/>
    <property type="match status" value="1"/>
</dbReference>
<organism evidence="6">
    <name type="scientific">mine drainage metagenome</name>
    <dbReference type="NCBI Taxonomy" id="410659"/>
    <lineage>
        <taxon>unclassified sequences</taxon>
        <taxon>metagenomes</taxon>
        <taxon>ecological metagenomes</taxon>
    </lineage>
</organism>
<accession>T1C194</accession>
<name>T1C194_9ZZZZ</name>
<comment type="cofactor">
    <cofactor evidence="1">
        <name>FAD</name>
        <dbReference type="ChEBI" id="CHEBI:57692"/>
    </cofactor>
</comment>
<comment type="caution">
    <text evidence="6">The sequence shown here is derived from an EMBL/GenBank/DDBJ whole genome shotgun (WGS) entry which is preliminary data.</text>
</comment>
<evidence type="ECO:0000313" key="6">
    <source>
        <dbReference type="EMBL" id="EQD74623.1"/>
    </source>
</evidence>
<feature type="non-terminal residue" evidence="6">
    <location>
        <position position="63"/>
    </location>
</feature>
<keyword evidence="3" id="KW-0274">FAD</keyword>
<dbReference type="EMBL" id="AUZY01001531">
    <property type="protein sequence ID" value="EQD74623.1"/>
    <property type="molecule type" value="Genomic_DNA"/>
</dbReference>
<keyword evidence="4" id="KW-0560">Oxidoreductase</keyword>
<dbReference type="InterPro" id="IPR039651">
    <property type="entry name" value="FixC-like"/>
</dbReference>
<protein>
    <submittedName>
        <fullName evidence="6">Oxidoreductase FixC</fullName>
    </submittedName>
</protein>
<evidence type="ECO:0000256" key="1">
    <source>
        <dbReference type="ARBA" id="ARBA00001974"/>
    </source>
</evidence>
<dbReference type="Gene3D" id="3.50.50.60">
    <property type="entry name" value="FAD/NAD(P)-binding domain"/>
    <property type="match status" value="1"/>
</dbReference>
<gene>
    <name evidence="6" type="ORF">B1B_02566</name>
</gene>
<evidence type="ECO:0000256" key="4">
    <source>
        <dbReference type="ARBA" id="ARBA00023002"/>
    </source>
</evidence>
<dbReference type="SUPFAM" id="SSF51905">
    <property type="entry name" value="FAD/NAD(P)-binding domain"/>
    <property type="match status" value="1"/>
</dbReference>
<feature type="domain" description="FAD dependent oxidoreductase" evidence="5">
    <location>
        <begin position="20"/>
        <end position="62"/>
    </location>
</feature>
<reference evidence="6" key="1">
    <citation type="submission" date="2013-08" db="EMBL/GenBank/DDBJ databases">
        <authorList>
            <person name="Mendez C."/>
            <person name="Richter M."/>
            <person name="Ferrer M."/>
            <person name="Sanchez J."/>
        </authorList>
    </citation>
    <scope>NUCLEOTIDE SEQUENCE</scope>
</reference>
<evidence type="ECO:0000259" key="5">
    <source>
        <dbReference type="Pfam" id="PF01266"/>
    </source>
</evidence>
<proteinExistence type="predicted"/>
<evidence type="ECO:0000256" key="2">
    <source>
        <dbReference type="ARBA" id="ARBA00022630"/>
    </source>
</evidence>
<reference evidence="6" key="2">
    <citation type="journal article" date="2014" name="ISME J.">
        <title>Microbial stratification in low pH oxic and suboxic macroscopic growths along an acid mine drainage.</title>
        <authorList>
            <person name="Mendez-Garcia C."/>
            <person name="Mesa V."/>
            <person name="Sprenger R.R."/>
            <person name="Richter M."/>
            <person name="Diez M.S."/>
            <person name="Solano J."/>
            <person name="Bargiela R."/>
            <person name="Golyshina O.V."/>
            <person name="Manteca A."/>
            <person name="Ramos J.L."/>
            <person name="Gallego J.R."/>
            <person name="Llorente I."/>
            <person name="Martins Dos Santos V.A."/>
            <person name="Jensen O.N."/>
            <person name="Pelaez A.I."/>
            <person name="Sanchez J."/>
            <person name="Ferrer M."/>
        </authorList>
    </citation>
    <scope>NUCLEOTIDE SEQUENCE</scope>
</reference>
<sequence>MKTYHVATRPRTGPMADDFDVIVVGAGMVGSPAAIRLAQGGARVLLLERAPEAGAKNLSGGVL</sequence>
<evidence type="ECO:0000256" key="3">
    <source>
        <dbReference type="ARBA" id="ARBA00022827"/>
    </source>
</evidence>